<evidence type="ECO:0000313" key="1">
    <source>
        <dbReference type="EMBL" id="KAF6725523.1"/>
    </source>
</evidence>
<organism evidence="1 2">
    <name type="scientific">Oryzias melastigma</name>
    <name type="common">Marine medaka</name>
    <dbReference type="NCBI Taxonomy" id="30732"/>
    <lineage>
        <taxon>Eukaryota</taxon>
        <taxon>Metazoa</taxon>
        <taxon>Chordata</taxon>
        <taxon>Craniata</taxon>
        <taxon>Vertebrata</taxon>
        <taxon>Euteleostomi</taxon>
        <taxon>Actinopterygii</taxon>
        <taxon>Neopterygii</taxon>
        <taxon>Teleostei</taxon>
        <taxon>Neoteleostei</taxon>
        <taxon>Acanthomorphata</taxon>
        <taxon>Ovalentaria</taxon>
        <taxon>Atherinomorphae</taxon>
        <taxon>Beloniformes</taxon>
        <taxon>Adrianichthyidae</taxon>
        <taxon>Oryziinae</taxon>
        <taxon>Oryzias</taxon>
    </lineage>
</organism>
<name>A0A834CBI9_ORYME</name>
<accession>A0A834CBI9</accession>
<gene>
    <name evidence="1" type="ORF">FQA47_016446</name>
</gene>
<reference evidence="1" key="1">
    <citation type="journal article" name="BMC Genomics">
        <title>Long-read sequencing and de novo genome assembly of marine medaka (Oryzias melastigma).</title>
        <authorList>
            <person name="Liang P."/>
            <person name="Saqib H.S.A."/>
            <person name="Ni X."/>
            <person name="Shen Y."/>
        </authorList>
    </citation>
    <scope>NUCLEOTIDE SEQUENCE</scope>
    <source>
        <strain evidence="1">Bigg-433</strain>
    </source>
</reference>
<dbReference type="AlphaFoldDB" id="A0A834CBI9"/>
<evidence type="ECO:0000313" key="2">
    <source>
        <dbReference type="Proteomes" id="UP000646548"/>
    </source>
</evidence>
<protein>
    <submittedName>
        <fullName evidence="1">Uncharacterized protein</fullName>
    </submittedName>
</protein>
<dbReference type="Proteomes" id="UP000646548">
    <property type="component" value="Unassembled WGS sequence"/>
</dbReference>
<sequence>MPVFKQRNREGLVTCCTRCGSTSNAGLHLIREEAETPALQSLSSQRLRGRQNKAFPPPTLTFTASSQEELILQESPLLVRPASLCPLEACPPTSRSKSIGDLKQNFPSVFRVPLDEPCSAGQLHSVLLNRNQLLNLCQQRHFQLLLCSLCCHVNGNLCDSQQVIDLKDSLSPLFLTGTASLHESRMKERRRRHEKSGELSK</sequence>
<dbReference type="EMBL" id="WKFB01000359">
    <property type="protein sequence ID" value="KAF6725523.1"/>
    <property type="molecule type" value="Genomic_DNA"/>
</dbReference>
<comment type="caution">
    <text evidence="1">The sequence shown here is derived from an EMBL/GenBank/DDBJ whole genome shotgun (WGS) entry which is preliminary data.</text>
</comment>
<proteinExistence type="predicted"/>